<dbReference type="Proteomes" id="UP001408789">
    <property type="component" value="Unassembled WGS sequence"/>
</dbReference>
<dbReference type="GO" id="GO:0001709">
    <property type="term" value="P:cell fate determination"/>
    <property type="evidence" value="ECO:0007669"/>
    <property type="project" value="TreeGrafter"/>
</dbReference>
<evidence type="ECO:0000313" key="3">
    <source>
        <dbReference type="EMBL" id="KAK9080823.1"/>
    </source>
</evidence>
<dbReference type="PANTHER" id="PTHR33184:SF72">
    <property type="entry name" value="BETA-1,3-N-ACETYLGLUCOSAMINYLTRANSFERASE FAMILY PROTEIN"/>
    <property type="match status" value="1"/>
</dbReference>
<evidence type="ECO:0000256" key="1">
    <source>
        <dbReference type="ARBA" id="ARBA00022729"/>
    </source>
</evidence>
<dbReference type="InterPro" id="IPR040361">
    <property type="entry name" value="TPD1"/>
</dbReference>
<gene>
    <name evidence="3" type="ORF">SSX86_000581</name>
</gene>
<proteinExistence type="predicted"/>
<reference evidence="3 4" key="1">
    <citation type="submission" date="2024-04" db="EMBL/GenBank/DDBJ databases">
        <title>The reference genome of an endangered Asteraceae, Deinandra increscens subsp. villosa, native to the Central Coast of California.</title>
        <authorList>
            <person name="Guilliams M."/>
            <person name="Hasenstab-Lehman K."/>
            <person name="Meyer R."/>
            <person name="Mcevoy S."/>
        </authorList>
    </citation>
    <scope>NUCLEOTIDE SEQUENCE [LARGE SCALE GENOMIC DNA]</scope>
    <source>
        <tissue evidence="3">Leaf</tissue>
    </source>
</reference>
<organism evidence="3 4">
    <name type="scientific">Deinandra increscens subsp. villosa</name>
    <dbReference type="NCBI Taxonomy" id="3103831"/>
    <lineage>
        <taxon>Eukaryota</taxon>
        <taxon>Viridiplantae</taxon>
        <taxon>Streptophyta</taxon>
        <taxon>Embryophyta</taxon>
        <taxon>Tracheophyta</taxon>
        <taxon>Spermatophyta</taxon>
        <taxon>Magnoliopsida</taxon>
        <taxon>eudicotyledons</taxon>
        <taxon>Gunneridae</taxon>
        <taxon>Pentapetalae</taxon>
        <taxon>asterids</taxon>
        <taxon>campanulids</taxon>
        <taxon>Asterales</taxon>
        <taxon>Asteraceae</taxon>
        <taxon>Asteroideae</taxon>
        <taxon>Heliantheae alliance</taxon>
        <taxon>Madieae</taxon>
        <taxon>Madiinae</taxon>
        <taxon>Deinandra</taxon>
    </lineage>
</organism>
<accession>A0AAP0DWW9</accession>
<protein>
    <submittedName>
        <fullName evidence="3">Uncharacterized protein</fullName>
    </submittedName>
</protein>
<name>A0AAP0DWW9_9ASTR</name>
<evidence type="ECO:0000256" key="2">
    <source>
        <dbReference type="SAM" id="SignalP"/>
    </source>
</evidence>
<dbReference type="Pfam" id="PF24068">
    <property type="entry name" value="TPD1_C"/>
    <property type="match status" value="1"/>
</dbReference>
<dbReference type="PANTHER" id="PTHR33184">
    <property type="entry name" value="PROTEIN TAPETUM DETERMINANT 1-LIKE-RELATED"/>
    <property type="match status" value="1"/>
</dbReference>
<evidence type="ECO:0000313" key="4">
    <source>
        <dbReference type="Proteomes" id="UP001408789"/>
    </source>
</evidence>
<dbReference type="AlphaFoldDB" id="A0AAP0DWW9"/>
<feature type="chain" id="PRO_5042811355" evidence="2">
    <location>
        <begin position="29"/>
        <end position="127"/>
    </location>
</feature>
<comment type="caution">
    <text evidence="3">The sequence shown here is derived from an EMBL/GenBank/DDBJ whole genome shotgun (WGS) entry which is preliminary data.</text>
</comment>
<dbReference type="EMBL" id="JBCNJP010000002">
    <property type="protein sequence ID" value="KAK9080823.1"/>
    <property type="molecule type" value="Genomic_DNA"/>
</dbReference>
<keyword evidence="4" id="KW-1185">Reference proteome</keyword>
<sequence length="127" mass="13854">MATIVSTLLHLLLPAILLLSNLVFKGLCQCELQDITVGTERTSAQIQGVQEWKVSFINTCKCPQQALVVSCDGFRTVEKVDPDVFSPVGNNCSVNGGRPIAPFTTVYFLYAWDPPFIFVPVSSSVVC</sequence>
<feature type="signal peptide" evidence="2">
    <location>
        <begin position="1"/>
        <end position="28"/>
    </location>
</feature>
<keyword evidence="1 2" id="KW-0732">Signal</keyword>